<reference evidence="1 2" key="1">
    <citation type="submission" date="2012-04" db="EMBL/GenBank/DDBJ databases">
        <authorList>
            <person name="Genoscope - CEA"/>
        </authorList>
    </citation>
    <scope>NUCLEOTIDE SEQUENCE [LARGE SCALE GENOMIC DNA]</scope>
    <source>
        <strain evidence="1 2">9806</strain>
    </source>
</reference>
<dbReference type="AlphaFoldDB" id="I4GVY9"/>
<dbReference type="Proteomes" id="UP000003273">
    <property type="component" value="Unassembled WGS sequence"/>
</dbReference>
<organism evidence="1 2">
    <name type="scientific">Microcystis aeruginosa PCC 9806</name>
    <dbReference type="NCBI Taxonomy" id="1160282"/>
    <lineage>
        <taxon>Bacteria</taxon>
        <taxon>Bacillati</taxon>
        <taxon>Cyanobacteriota</taxon>
        <taxon>Cyanophyceae</taxon>
        <taxon>Oscillatoriophycideae</taxon>
        <taxon>Chroococcales</taxon>
        <taxon>Microcystaceae</taxon>
        <taxon>Microcystis</taxon>
    </lineage>
</organism>
<sequence>MNRPLIKIDHVEARINWVSPIIEDVIYSIQEAEQFENLQIDFLGIYSKKVDIKKR</sequence>
<comment type="caution">
    <text evidence="1">The sequence shown here is derived from an EMBL/GenBank/DDBJ whole genome shotgun (WGS) entry which is preliminary data.</text>
</comment>
<dbReference type="EMBL" id="CAIL01000141">
    <property type="protein sequence ID" value="CCI13963.1"/>
    <property type="molecule type" value="Genomic_DNA"/>
</dbReference>
<proteinExistence type="predicted"/>
<evidence type="ECO:0000313" key="2">
    <source>
        <dbReference type="Proteomes" id="UP000003273"/>
    </source>
</evidence>
<protein>
    <submittedName>
        <fullName evidence="1">Uncharacterized protein</fullName>
    </submittedName>
</protein>
<evidence type="ECO:0000313" key="1">
    <source>
        <dbReference type="EMBL" id="CCI13963.1"/>
    </source>
</evidence>
<name>I4GVY9_MICAE</name>
<dbReference type="HOGENOM" id="CLU_3027174_0_0_3"/>
<accession>I4GVY9</accession>
<gene>
    <name evidence="1" type="ORF">MICAE_2250001</name>
</gene>